<dbReference type="KEGG" id="nid:NPIRD3C_0961"/>
<proteinExistence type="predicted"/>
<keyword evidence="2" id="KW-1185">Reference proteome</keyword>
<dbReference type="RefSeq" id="WP_148703067.1">
    <property type="nucleotide sequence ID" value="NZ_CP010868.1"/>
</dbReference>
<gene>
    <name evidence="1" type="ORF">NPIRD3C_0961</name>
</gene>
<evidence type="ECO:0000313" key="2">
    <source>
        <dbReference type="Proteomes" id="UP000032027"/>
    </source>
</evidence>
<evidence type="ECO:0000313" key="1">
    <source>
        <dbReference type="EMBL" id="AJM92173.1"/>
    </source>
</evidence>
<protein>
    <submittedName>
        <fullName evidence="1">Uncharacterized protein</fullName>
    </submittedName>
</protein>
<dbReference type="PATRIC" id="fig|1582439.9.peg.987"/>
<dbReference type="EMBL" id="CP010868">
    <property type="protein sequence ID" value="AJM92173.1"/>
    <property type="molecule type" value="Genomic_DNA"/>
</dbReference>
<reference evidence="1 2" key="2">
    <citation type="journal article" date="2016" name="ISME J.">
        <title>Physiological and genomic characterization of two novel marine thaumarchaeal strains indicates niche differentiation.</title>
        <authorList>
            <person name="Bayer B."/>
            <person name="Vojvoda J."/>
            <person name="Offre P."/>
            <person name="Alves R.J."/>
            <person name="Elisabeth N.H."/>
            <person name="Garcia J.A."/>
            <person name="Volland J.M."/>
            <person name="Srivastava A."/>
            <person name="Schleper C."/>
            <person name="Herndl G.J."/>
        </authorList>
    </citation>
    <scope>NUCLEOTIDE SEQUENCE [LARGE SCALE GENOMIC DNA]</scope>
    <source>
        <strain evidence="1 2">D3C</strain>
    </source>
</reference>
<dbReference type="Proteomes" id="UP000032027">
    <property type="component" value="Chromosome"/>
</dbReference>
<dbReference type="AlphaFoldDB" id="A0A0C5BQZ0"/>
<accession>A0A0C5BQZ0</accession>
<reference evidence="1 2" key="3">
    <citation type="journal article" date="2019" name="Int. J. Syst. Evol. Microbiol.">
        <title>Nitrosopumilus adriaticus sp. nov. and Nitrosopumilus piranensis sp. nov., two ammonia-oxidizing archaea from the Adriatic Sea and members of the class Nitrososphaeria.</title>
        <authorList>
            <person name="Bayer B."/>
            <person name="Vojvoda J."/>
            <person name="Reinthaler T."/>
            <person name="Reyes C."/>
            <person name="Pinto M."/>
            <person name="Herndl G.J."/>
        </authorList>
    </citation>
    <scope>NUCLEOTIDE SEQUENCE [LARGE SCALE GENOMIC DNA]</scope>
    <source>
        <strain evidence="1 2">D3C</strain>
    </source>
</reference>
<dbReference type="GeneID" id="41600121"/>
<organism evidence="1 2">
    <name type="scientific">Nitrosopumilus piranensis</name>
    <dbReference type="NCBI Taxonomy" id="1582439"/>
    <lineage>
        <taxon>Archaea</taxon>
        <taxon>Nitrososphaerota</taxon>
        <taxon>Nitrososphaeria</taxon>
        <taxon>Nitrosopumilales</taxon>
        <taxon>Nitrosopumilaceae</taxon>
        <taxon>Nitrosopumilus</taxon>
    </lineage>
</organism>
<reference evidence="2" key="1">
    <citation type="submission" date="2015-02" db="EMBL/GenBank/DDBJ databases">
        <title>Characterization of two novel Thaumarchaeota isolated from the Northern Adriatic Sea.</title>
        <authorList>
            <person name="Bayer B."/>
            <person name="Vojvoda J."/>
            <person name="Offre P."/>
            <person name="Srivastava A."/>
            <person name="Elisabeth N."/>
            <person name="Garcia J.A.L."/>
            <person name="Schleper C."/>
            <person name="Herndl G.J."/>
        </authorList>
    </citation>
    <scope>NUCLEOTIDE SEQUENCE [LARGE SCALE GENOMIC DNA]</scope>
    <source>
        <strain evidence="2">D3C</strain>
    </source>
</reference>
<dbReference type="STRING" id="1582439.NPIRD3C_0961"/>
<sequence>MSKKEEDDDEGKVFDPFFEKSGNGKIVWDDGFENEVKFSIKLNRNGYAQGNLECHNIPEPGALLEHLKGKPQYKTQLLKNLVKC</sequence>
<name>A0A0C5BQZ0_9ARCH</name>
<dbReference type="HOGENOM" id="CLU_2519590_0_0_2"/>